<dbReference type="EMBL" id="DS999644">
    <property type="protein sequence ID" value="EFE76637.2"/>
    <property type="molecule type" value="Genomic_DNA"/>
</dbReference>
<sequence>MPCRLQWAILLPDVLLHEAQRFTARRPGEVGAGPEFVGPAVVLDEVGELLAEPVESSAGRRLPDAGMSAPSFLFELAFPVAPVGVNGLYARGSCRVL</sequence>
<reference evidence="2" key="2">
    <citation type="submission" date="2008-12" db="EMBL/GenBank/DDBJ databases">
        <title>Annotation of Streptomyces roseosporus strain NRRL 15998.</title>
        <authorList>
            <consortium name="The Broad Institute Genome Sequencing Platform"/>
            <consortium name="Broad Institute Microbial Sequencing Center"/>
            <person name="Fischbach M."/>
            <person name="Ward D."/>
            <person name="Young S."/>
            <person name="Kodira C.D."/>
            <person name="Zeng Q."/>
            <person name="Koehrsen M."/>
            <person name="Godfrey P."/>
            <person name="Alvarado L."/>
            <person name="Berlin A.M."/>
            <person name="Borenstein D."/>
            <person name="Chen Z."/>
            <person name="Engels R."/>
            <person name="Freedman E."/>
            <person name="Gellesch M."/>
            <person name="Goldberg J."/>
            <person name="Griggs A."/>
            <person name="Gujja S."/>
            <person name="Heiman D.I."/>
            <person name="Hepburn T.A."/>
            <person name="Howarth C."/>
            <person name="Jen D."/>
            <person name="Larson L."/>
            <person name="Lewis B."/>
            <person name="Mehta T."/>
            <person name="Park D."/>
            <person name="Pearson M."/>
            <person name="Roberts A."/>
            <person name="Saif S."/>
            <person name="Shea T.D."/>
            <person name="Shenoy N."/>
            <person name="Sisk P."/>
            <person name="Stolte C."/>
            <person name="Sykes S.N."/>
            <person name="Walk T."/>
            <person name="White J."/>
            <person name="Yandava C."/>
            <person name="Straight P."/>
            <person name="Clardy J."/>
            <person name="Hung D."/>
            <person name="Kolter R."/>
            <person name="Mekalanos J."/>
            <person name="Walker S."/>
            <person name="Walsh C.T."/>
            <person name="Wieland B.L.C."/>
            <person name="Ilzarbe M."/>
            <person name="Galagan J."/>
            <person name="Nusbaum C."/>
            <person name="Birren B."/>
        </authorList>
    </citation>
    <scope>NUCLEOTIDE SEQUENCE [LARGE SCALE GENOMIC DNA]</scope>
    <source>
        <strain evidence="2">NRRL 15998</strain>
    </source>
</reference>
<accession>D6ACP1</accession>
<evidence type="ECO:0000313" key="1">
    <source>
        <dbReference type="EMBL" id="EFE76637.2"/>
    </source>
</evidence>
<reference evidence="2" key="1">
    <citation type="submission" date="2008-10" db="EMBL/GenBank/DDBJ databases">
        <authorList>
            <person name="Molnar K."/>
        </authorList>
    </citation>
    <scope>NUCLEOTIDE SEQUENCE [LARGE SCALE GENOMIC DNA]</scope>
    <source>
        <strain evidence="2">NRRL 15998</strain>
    </source>
</reference>
<name>D6ACP1_STRFL</name>
<gene>
    <name evidence="1" type="ORF">SSGG_04004</name>
</gene>
<protein>
    <submittedName>
        <fullName evidence="1">Predicted protein</fullName>
    </submittedName>
</protein>
<dbReference type="Proteomes" id="UP000003986">
    <property type="component" value="Unassembled WGS sequence"/>
</dbReference>
<organism evidence="1 2">
    <name type="scientific">Streptomyces filamentosus NRRL 15998</name>
    <dbReference type="NCBI Taxonomy" id="457431"/>
    <lineage>
        <taxon>Bacteria</taxon>
        <taxon>Bacillati</taxon>
        <taxon>Actinomycetota</taxon>
        <taxon>Actinomycetes</taxon>
        <taxon>Kitasatosporales</taxon>
        <taxon>Streptomycetaceae</taxon>
        <taxon>Streptomyces</taxon>
    </lineage>
</organism>
<proteinExistence type="predicted"/>
<dbReference type="AlphaFoldDB" id="D6ACP1"/>
<evidence type="ECO:0000313" key="2">
    <source>
        <dbReference type="Proteomes" id="UP000003986"/>
    </source>
</evidence>